<dbReference type="Proteomes" id="UP000326364">
    <property type="component" value="Unassembled WGS sequence"/>
</dbReference>
<reference evidence="4 5" key="1">
    <citation type="submission" date="2019-09" db="EMBL/GenBank/DDBJ databases">
        <authorList>
            <person name="Feng G."/>
        </authorList>
    </citation>
    <scope>NUCLEOTIDE SEQUENCE [LARGE SCALE GENOMIC DNA]</scope>
    <source>
        <strain evidence="3 4">KACC 19283</strain>
        <strain evidence="2 5">KACC 19284</strain>
    </source>
</reference>
<proteinExistence type="predicted"/>
<name>A0A5J5HS68_9SPHN</name>
<dbReference type="AlphaFoldDB" id="A0A5J5HS68"/>
<organism evidence="3 4">
    <name type="scientific">Sphingobium limneticum</name>
    <dbReference type="NCBI Taxonomy" id="1007511"/>
    <lineage>
        <taxon>Bacteria</taxon>
        <taxon>Pseudomonadati</taxon>
        <taxon>Pseudomonadota</taxon>
        <taxon>Alphaproteobacteria</taxon>
        <taxon>Sphingomonadales</taxon>
        <taxon>Sphingomonadaceae</taxon>
        <taxon>Sphingobium</taxon>
    </lineage>
</organism>
<evidence type="ECO:0000313" key="4">
    <source>
        <dbReference type="Proteomes" id="UP000325933"/>
    </source>
</evidence>
<feature type="domain" description="ATP nucleosidase Cap17-like N-terminal" evidence="1">
    <location>
        <begin position="6"/>
        <end position="234"/>
    </location>
</feature>
<dbReference type="EMBL" id="VYQB01000019">
    <property type="protein sequence ID" value="KAA9012971.1"/>
    <property type="molecule type" value="Genomic_DNA"/>
</dbReference>
<evidence type="ECO:0000313" key="5">
    <source>
        <dbReference type="Proteomes" id="UP000326364"/>
    </source>
</evidence>
<comment type="caution">
    <text evidence="3">The sequence shown here is derived from an EMBL/GenBank/DDBJ whole genome shotgun (WGS) entry which is preliminary data.</text>
</comment>
<evidence type="ECO:0000313" key="2">
    <source>
        <dbReference type="EMBL" id="KAA9012971.1"/>
    </source>
</evidence>
<evidence type="ECO:0000259" key="1">
    <source>
        <dbReference type="Pfam" id="PF18178"/>
    </source>
</evidence>
<dbReference type="Proteomes" id="UP000325933">
    <property type="component" value="Unassembled WGS sequence"/>
</dbReference>
<dbReference type="RefSeq" id="WP_120252694.1">
    <property type="nucleotide sequence ID" value="NZ_VYQA01000019.1"/>
</dbReference>
<dbReference type="InterPro" id="IPR041327">
    <property type="entry name" value="Cap17-like_N"/>
</dbReference>
<evidence type="ECO:0000313" key="3">
    <source>
        <dbReference type="EMBL" id="KAA9025217.1"/>
    </source>
</evidence>
<sequence>MARSPLFGRRVHISGSFATDPMIASGEAISDARGVLAQFVQQLVRRGANFVVPVDAEPCRPDGNPICFDWDIWEAMHSNLAARPLNVPGPMVIAVKHHKTEEQIPPDRVTLWDGMAHTDLVHMESAAQWSMAARRMDIQSRFGDILITLGGDEGVLHLANRYHEAGKPVIPLDLAVTGKDRGSRKLYTQAQLDNEAARFFRVTNGGSAHGWVNRLQMPARHSVEQRVAVLVDLLEALERPRAFAVRLLNPGLPDFAEVDSYFEAVVRPVVEDELGYELTVIDDQHRHEHARIDEEIFVQLARASLVVADLTGGRPNCFLELGFAFGRSIPTLVSARKGSRLPFDVNTISTFLWSSEGTIRDRRRLLREHWDAVRNRPPLVQAKALVR</sequence>
<accession>A0A5J5HS68</accession>
<dbReference type="EMBL" id="VYQA01000019">
    <property type="protein sequence ID" value="KAA9025217.1"/>
    <property type="molecule type" value="Genomic_DNA"/>
</dbReference>
<dbReference type="Pfam" id="PF18178">
    <property type="entry name" value="Cap17-like_N"/>
    <property type="match status" value="1"/>
</dbReference>
<gene>
    <name evidence="3" type="ORF">F4U95_20280</name>
    <name evidence="2" type="ORF">F4U96_20155</name>
</gene>
<keyword evidence="5" id="KW-1185">Reference proteome</keyword>
<protein>
    <recommendedName>
        <fullName evidence="1">ATP nucleosidase Cap17-like N-terminal domain-containing protein</fullName>
    </recommendedName>
</protein>